<proteinExistence type="predicted"/>
<dbReference type="STRING" id="366584.SAMN05216377_12415"/>
<dbReference type="Pfam" id="PF22691">
    <property type="entry name" value="Thiolase_C_1"/>
    <property type="match status" value="1"/>
</dbReference>
<reference evidence="2 3" key="1">
    <citation type="submission" date="2016-10" db="EMBL/GenBank/DDBJ databases">
        <authorList>
            <person name="de Groot N.N."/>
        </authorList>
    </citation>
    <scope>NUCLEOTIDE SEQUENCE [LARGE SCALE GENOMIC DNA]</scope>
    <source>
        <strain evidence="2 3">CGMCC 4.3143</strain>
    </source>
</reference>
<evidence type="ECO:0000313" key="2">
    <source>
        <dbReference type="EMBL" id="SDH50927.1"/>
    </source>
</evidence>
<keyword evidence="2" id="KW-0808">Transferase</keyword>
<accession>A0A1G8CZB0</accession>
<dbReference type="PIRSF" id="PIRSF000429">
    <property type="entry name" value="Ac-CoA_Ac_transf"/>
    <property type="match status" value="1"/>
</dbReference>
<dbReference type="Proteomes" id="UP000198967">
    <property type="component" value="Unassembled WGS sequence"/>
</dbReference>
<organism evidence="2 3">
    <name type="scientific">Pseudonocardia oroxyli</name>
    <dbReference type="NCBI Taxonomy" id="366584"/>
    <lineage>
        <taxon>Bacteria</taxon>
        <taxon>Bacillati</taxon>
        <taxon>Actinomycetota</taxon>
        <taxon>Actinomycetes</taxon>
        <taxon>Pseudonocardiales</taxon>
        <taxon>Pseudonocardiaceae</taxon>
        <taxon>Pseudonocardia</taxon>
    </lineage>
</organism>
<dbReference type="AlphaFoldDB" id="A0A1G8CZB0"/>
<dbReference type="RefSeq" id="WP_093089592.1">
    <property type="nucleotide sequence ID" value="NZ_FNBE01000024.1"/>
</dbReference>
<keyword evidence="3" id="KW-1185">Reference proteome</keyword>
<protein>
    <submittedName>
        <fullName evidence="2">Acetyl-CoA acetyltransferase</fullName>
    </submittedName>
</protein>
<dbReference type="OrthoDB" id="9785768at2"/>
<dbReference type="CDD" id="cd00829">
    <property type="entry name" value="SCP-x_thiolase"/>
    <property type="match status" value="1"/>
</dbReference>
<evidence type="ECO:0000259" key="1">
    <source>
        <dbReference type="Pfam" id="PF22691"/>
    </source>
</evidence>
<dbReference type="InterPro" id="IPR002155">
    <property type="entry name" value="Thiolase"/>
</dbReference>
<dbReference type="Gene3D" id="3.40.47.10">
    <property type="match status" value="1"/>
</dbReference>
<dbReference type="InterPro" id="IPR055140">
    <property type="entry name" value="Thiolase_C_2"/>
</dbReference>
<dbReference type="EMBL" id="FNBE01000024">
    <property type="protein sequence ID" value="SDH50927.1"/>
    <property type="molecule type" value="Genomic_DNA"/>
</dbReference>
<name>A0A1G8CZB0_PSEOR</name>
<sequence>MPEHDREPVIVGIGESELGKAPHLSQRQHHALAAGRALEDAGLTMADVDGYFCANERLPDMAEFLGLNYRYLSGAWTGGSSFEYHVQHAAAAIRAGYTDTVLITYGSDLLSRAGRSLGTGPATAGEPATWGQYEAPYGNTTVGSYALIAQRHQHVYGTTPEAMAQVAVDMRHHAASNPEAMYRDPITVDDVLGSRMIADPLHKLDCCVISDGGGAVVMTTRERAKDLPSQPVHILGTGTAQTHWNPVQMPDFTSSGAVQAGRDAFREAGLTPADVDMAMIYDSFTITVLMLLEGLGFCKPGESGGFVQDGNIRYGGSLPVNTDGGGLSSCHPGLRGIFLLTESVRQLRGKARLQVPDCSVAIAAGSGGWLSCIGVTLLGKEPVR</sequence>
<dbReference type="SUPFAM" id="SSF53901">
    <property type="entry name" value="Thiolase-like"/>
    <property type="match status" value="2"/>
</dbReference>
<dbReference type="InterPro" id="IPR016039">
    <property type="entry name" value="Thiolase-like"/>
</dbReference>
<dbReference type="PANTHER" id="PTHR42870:SF1">
    <property type="entry name" value="NON-SPECIFIC LIPID-TRANSFER PROTEIN-LIKE 2"/>
    <property type="match status" value="1"/>
</dbReference>
<dbReference type="PANTHER" id="PTHR42870">
    <property type="entry name" value="ACETYL-COA C-ACETYLTRANSFERASE"/>
    <property type="match status" value="1"/>
</dbReference>
<feature type="domain" description="Thiolase C-terminal" evidence="1">
    <location>
        <begin position="238"/>
        <end position="379"/>
    </location>
</feature>
<evidence type="ECO:0000313" key="3">
    <source>
        <dbReference type="Proteomes" id="UP000198967"/>
    </source>
</evidence>
<dbReference type="GO" id="GO:0016747">
    <property type="term" value="F:acyltransferase activity, transferring groups other than amino-acyl groups"/>
    <property type="evidence" value="ECO:0007669"/>
    <property type="project" value="InterPro"/>
</dbReference>
<gene>
    <name evidence="2" type="ORF">SAMN05216377_12415</name>
</gene>